<feature type="domain" description="DUF4015" evidence="2">
    <location>
        <begin position="70"/>
        <end position="377"/>
    </location>
</feature>
<dbReference type="Proteomes" id="UP000177797">
    <property type="component" value="Unassembled WGS sequence"/>
</dbReference>
<comment type="caution">
    <text evidence="3">The sequence shown here is derived from an EMBL/GenBank/DDBJ whole genome shotgun (WGS) entry which is preliminary data.</text>
</comment>
<feature type="transmembrane region" description="Helical" evidence="1">
    <location>
        <begin position="12"/>
        <end position="33"/>
    </location>
</feature>
<keyword evidence="1" id="KW-0472">Membrane</keyword>
<name>A0A1G2NDH4_9BACT</name>
<dbReference type="InterPro" id="IPR017853">
    <property type="entry name" value="GH"/>
</dbReference>
<evidence type="ECO:0000259" key="2">
    <source>
        <dbReference type="Pfam" id="PF13200"/>
    </source>
</evidence>
<keyword evidence="1" id="KW-0812">Transmembrane</keyword>
<dbReference type="AlphaFoldDB" id="A0A1G2NDH4"/>
<sequence>MNAEKKKVTARFWFGAAVVVCVALAFGAGAFAWSRARVEYDARAAVSAADVTPAAPHQVQHLKMPQPLKAIYMTSYVAGNKARRDELISLAEKTEINAVVIDIKDYSGTISFTVDDSLLTSVGASENRIPDIRAFLEELHQKGIYVIGRISVFQDPKLVEYRPDWAVLRESDGAVWLDRKGLSWIDPGAREAWEYTVALAKNAYAIGFDELNFDYVRFPSDGDMNDIAYSWSDGRIKSEVLGEFFSFLVQELKPIGVILSADLFGMTTTNKDDLNIGQVLEVALAHFDFVAPMVYPSHYPTNFLGMQNPAAEPYRVIKYSLDRAWDRASTTPEKIRPWLQDFDLGAIYTAEMVRAEMQAVYDAGFTSWMLWDPSNRYTQDALLTE</sequence>
<evidence type="ECO:0000256" key="1">
    <source>
        <dbReference type="SAM" id="Phobius"/>
    </source>
</evidence>
<dbReference type="Gene3D" id="3.20.20.80">
    <property type="entry name" value="Glycosidases"/>
    <property type="match status" value="1"/>
</dbReference>
<evidence type="ECO:0000313" key="4">
    <source>
        <dbReference type="Proteomes" id="UP000177797"/>
    </source>
</evidence>
<keyword evidence="1" id="KW-1133">Transmembrane helix</keyword>
<dbReference type="InterPro" id="IPR025275">
    <property type="entry name" value="DUF4015"/>
</dbReference>
<dbReference type="Pfam" id="PF13200">
    <property type="entry name" value="DUF4015"/>
    <property type="match status" value="1"/>
</dbReference>
<gene>
    <name evidence="3" type="ORF">A2938_01515</name>
</gene>
<dbReference type="EMBL" id="MHSA01000017">
    <property type="protein sequence ID" value="OHA34124.1"/>
    <property type="molecule type" value="Genomic_DNA"/>
</dbReference>
<dbReference type="SUPFAM" id="SSF51445">
    <property type="entry name" value="(Trans)glycosidases"/>
    <property type="match status" value="2"/>
</dbReference>
<organism evidence="3 4">
    <name type="scientific">Candidatus Taylorbacteria bacterium RIFCSPLOWO2_01_FULL_48_100</name>
    <dbReference type="NCBI Taxonomy" id="1802322"/>
    <lineage>
        <taxon>Bacteria</taxon>
        <taxon>Candidatus Tayloriibacteriota</taxon>
    </lineage>
</organism>
<reference evidence="3 4" key="1">
    <citation type="journal article" date="2016" name="Nat. Commun.">
        <title>Thousands of microbial genomes shed light on interconnected biogeochemical processes in an aquifer system.</title>
        <authorList>
            <person name="Anantharaman K."/>
            <person name="Brown C.T."/>
            <person name="Hug L.A."/>
            <person name="Sharon I."/>
            <person name="Castelle C.J."/>
            <person name="Probst A.J."/>
            <person name="Thomas B.C."/>
            <person name="Singh A."/>
            <person name="Wilkins M.J."/>
            <person name="Karaoz U."/>
            <person name="Brodie E.L."/>
            <person name="Williams K.H."/>
            <person name="Hubbard S.S."/>
            <person name="Banfield J.F."/>
        </authorList>
    </citation>
    <scope>NUCLEOTIDE SEQUENCE [LARGE SCALE GENOMIC DNA]</scope>
</reference>
<proteinExistence type="predicted"/>
<accession>A0A1G2NDH4</accession>
<evidence type="ECO:0000313" key="3">
    <source>
        <dbReference type="EMBL" id="OHA34124.1"/>
    </source>
</evidence>
<protein>
    <recommendedName>
        <fullName evidence="2">DUF4015 domain-containing protein</fullName>
    </recommendedName>
</protein>